<comment type="caution">
    <text evidence="2">The sequence shown here is derived from an EMBL/GenBank/DDBJ whole genome shotgun (WGS) entry which is preliminary data.</text>
</comment>
<dbReference type="Proteomes" id="UP000288805">
    <property type="component" value="Unassembled WGS sequence"/>
</dbReference>
<protein>
    <submittedName>
        <fullName evidence="2">TMV resistance protein N</fullName>
    </submittedName>
</protein>
<dbReference type="InterPro" id="IPR042197">
    <property type="entry name" value="Apaf_helical"/>
</dbReference>
<dbReference type="Gene3D" id="1.10.8.430">
    <property type="entry name" value="Helical domain of apoptotic protease-activating factors"/>
    <property type="match status" value="1"/>
</dbReference>
<accession>A0A438D370</accession>
<dbReference type="PANTHER" id="PTHR11017:SF555">
    <property type="entry name" value="TIR-NBS-LRR RCT1-LIKE RESISTANCE PROTEIN"/>
    <property type="match status" value="1"/>
</dbReference>
<dbReference type="FunFam" id="1.10.8.430:FF:000002">
    <property type="entry name" value="Disease resistance protein (TIR-NBS-LRR class)"/>
    <property type="match status" value="1"/>
</dbReference>
<dbReference type="SUPFAM" id="SSF52540">
    <property type="entry name" value="P-loop containing nucleoside triphosphate hydrolases"/>
    <property type="match status" value="1"/>
</dbReference>
<feature type="domain" description="NB-ARC" evidence="1">
    <location>
        <begin position="2"/>
        <end position="72"/>
    </location>
</feature>
<sequence>MKVLIVLDDVNHRQQLEALAGNHNWFGRGSRIIITTRERRLLIEKEVDATYEVKELDEDEALMLFRQHAFKHKPPIEDFVQLCDRALNYTKGIPLALKILGCFLYNRSKKEWESELERLKRIPNKEVQDVLRKSFDGFDDNQKE</sequence>
<dbReference type="AlphaFoldDB" id="A0A438D370"/>
<dbReference type="InterPro" id="IPR027417">
    <property type="entry name" value="P-loop_NTPase"/>
</dbReference>
<evidence type="ECO:0000313" key="2">
    <source>
        <dbReference type="EMBL" id="RVW29894.1"/>
    </source>
</evidence>
<dbReference type="Pfam" id="PF00931">
    <property type="entry name" value="NB-ARC"/>
    <property type="match status" value="1"/>
</dbReference>
<dbReference type="GO" id="GO:0043531">
    <property type="term" value="F:ADP binding"/>
    <property type="evidence" value="ECO:0007669"/>
    <property type="project" value="InterPro"/>
</dbReference>
<organism evidence="2 3">
    <name type="scientific">Vitis vinifera</name>
    <name type="common">Grape</name>
    <dbReference type="NCBI Taxonomy" id="29760"/>
    <lineage>
        <taxon>Eukaryota</taxon>
        <taxon>Viridiplantae</taxon>
        <taxon>Streptophyta</taxon>
        <taxon>Embryophyta</taxon>
        <taxon>Tracheophyta</taxon>
        <taxon>Spermatophyta</taxon>
        <taxon>Magnoliopsida</taxon>
        <taxon>eudicotyledons</taxon>
        <taxon>Gunneridae</taxon>
        <taxon>Pentapetalae</taxon>
        <taxon>rosids</taxon>
        <taxon>Vitales</taxon>
        <taxon>Vitaceae</taxon>
        <taxon>Viteae</taxon>
        <taxon>Vitis</taxon>
    </lineage>
</organism>
<name>A0A438D370_VITVI</name>
<evidence type="ECO:0000259" key="1">
    <source>
        <dbReference type="Pfam" id="PF00931"/>
    </source>
</evidence>
<reference evidence="2 3" key="1">
    <citation type="journal article" date="2018" name="PLoS Genet.">
        <title>Population sequencing reveals clonal diversity and ancestral inbreeding in the grapevine cultivar Chardonnay.</title>
        <authorList>
            <person name="Roach M.J."/>
            <person name="Johnson D.L."/>
            <person name="Bohlmann J."/>
            <person name="van Vuuren H.J."/>
            <person name="Jones S.J."/>
            <person name="Pretorius I.S."/>
            <person name="Schmidt S.A."/>
            <person name="Borneman A.R."/>
        </authorList>
    </citation>
    <scope>NUCLEOTIDE SEQUENCE [LARGE SCALE GENOMIC DNA]</scope>
    <source>
        <strain evidence="3">cv. Chardonnay</strain>
        <tissue evidence="2">Leaf</tissue>
    </source>
</reference>
<dbReference type="Gene3D" id="3.40.50.300">
    <property type="entry name" value="P-loop containing nucleotide triphosphate hydrolases"/>
    <property type="match status" value="1"/>
</dbReference>
<gene>
    <name evidence="2" type="primary">N_74</name>
    <name evidence="2" type="ORF">CK203_108043</name>
</gene>
<evidence type="ECO:0000313" key="3">
    <source>
        <dbReference type="Proteomes" id="UP000288805"/>
    </source>
</evidence>
<dbReference type="PANTHER" id="PTHR11017">
    <property type="entry name" value="LEUCINE-RICH REPEAT-CONTAINING PROTEIN"/>
    <property type="match status" value="1"/>
</dbReference>
<dbReference type="EMBL" id="QGNW01001822">
    <property type="protein sequence ID" value="RVW29894.1"/>
    <property type="molecule type" value="Genomic_DNA"/>
</dbReference>
<proteinExistence type="predicted"/>
<dbReference type="GO" id="GO:0006952">
    <property type="term" value="P:defense response"/>
    <property type="evidence" value="ECO:0007669"/>
    <property type="project" value="InterPro"/>
</dbReference>
<dbReference type="InterPro" id="IPR044974">
    <property type="entry name" value="Disease_R_plants"/>
</dbReference>
<dbReference type="InterPro" id="IPR002182">
    <property type="entry name" value="NB-ARC"/>
</dbReference>